<accession>A0A9X1B325</accession>
<dbReference type="PANTHER" id="PTHR11078:SF3">
    <property type="entry name" value="ANTITERMINATION NUSB DOMAIN-CONTAINING PROTEIN"/>
    <property type="match status" value="1"/>
</dbReference>
<keyword evidence="2 6" id="KW-0889">Transcription antitermination</keyword>
<dbReference type="EMBL" id="NRRY01000006">
    <property type="protein sequence ID" value="MBK1617970.1"/>
    <property type="molecule type" value="Genomic_DNA"/>
</dbReference>
<evidence type="ECO:0000313" key="9">
    <source>
        <dbReference type="EMBL" id="MBK1617970.1"/>
    </source>
</evidence>
<dbReference type="GO" id="GO:0006353">
    <property type="term" value="P:DNA-templated transcription termination"/>
    <property type="evidence" value="ECO:0007669"/>
    <property type="project" value="UniProtKB-UniRule"/>
</dbReference>
<keyword evidence="3 6" id="KW-0694">RNA-binding</keyword>
<feature type="domain" description="NusB/RsmB/TIM44" evidence="8">
    <location>
        <begin position="70"/>
        <end position="165"/>
    </location>
</feature>
<comment type="caution">
    <text evidence="9">The sequence shown here is derived from an EMBL/GenBank/DDBJ whole genome shotgun (WGS) entry which is preliminary data.</text>
</comment>
<dbReference type="Proteomes" id="UP001138768">
    <property type="component" value="Unassembled WGS sequence"/>
</dbReference>
<keyword evidence="10" id="KW-1185">Reference proteome</keyword>
<evidence type="ECO:0000313" key="10">
    <source>
        <dbReference type="Proteomes" id="UP001138768"/>
    </source>
</evidence>
<organism evidence="9 10">
    <name type="scientific">Lamprobacter modestohalophilus</name>
    <dbReference type="NCBI Taxonomy" id="1064514"/>
    <lineage>
        <taxon>Bacteria</taxon>
        <taxon>Pseudomonadati</taxon>
        <taxon>Pseudomonadota</taxon>
        <taxon>Gammaproteobacteria</taxon>
        <taxon>Chromatiales</taxon>
        <taxon>Chromatiaceae</taxon>
        <taxon>Lamprobacter</taxon>
    </lineage>
</organism>
<comment type="similarity">
    <text evidence="1 6">Belongs to the NusB family.</text>
</comment>
<dbReference type="AlphaFoldDB" id="A0A9X1B325"/>
<dbReference type="PANTHER" id="PTHR11078">
    <property type="entry name" value="N UTILIZATION SUBSTANCE PROTEIN B-RELATED"/>
    <property type="match status" value="1"/>
</dbReference>
<dbReference type="InterPro" id="IPR035926">
    <property type="entry name" value="NusB-like_sf"/>
</dbReference>
<dbReference type="InterPro" id="IPR011605">
    <property type="entry name" value="NusB_fam"/>
</dbReference>
<sequence>MAGRRSEARRYAVLALYQWQVSGQTPAEIASHFFDDPSWMEAIAEGMSEDRAETPAAASSGKHGQPAKQPPSVRPYDHQLFSSLLRGVPEKADEIDDALRGNLDRSLQSLDPVERSILRIGTFELLYSHELPVRVVINEAVELAKAFGAEQGHRYVNAVLDRVARTARADELARKTPA</sequence>
<evidence type="ECO:0000256" key="6">
    <source>
        <dbReference type="HAMAP-Rule" id="MF_00073"/>
    </source>
</evidence>
<evidence type="ECO:0000256" key="5">
    <source>
        <dbReference type="ARBA" id="ARBA00023163"/>
    </source>
</evidence>
<name>A0A9X1B325_9GAMM</name>
<evidence type="ECO:0000256" key="7">
    <source>
        <dbReference type="SAM" id="MobiDB-lite"/>
    </source>
</evidence>
<evidence type="ECO:0000259" key="8">
    <source>
        <dbReference type="Pfam" id="PF01029"/>
    </source>
</evidence>
<dbReference type="GO" id="GO:0005829">
    <property type="term" value="C:cytosol"/>
    <property type="evidence" value="ECO:0007669"/>
    <property type="project" value="TreeGrafter"/>
</dbReference>
<keyword evidence="5 6" id="KW-0804">Transcription</keyword>
<dbReference type="SUPFAM" id="SSF48013">
    <property type="entry name" value="NusB-like"/>
    <property type="match status" value="1"/>
</dbReference>
<evidence type="ECO:0000256" key="1">
    <source>
        <dbReference type="ARBA" id="ARBA00005952"/>
    </source>
</evidence>
<keyword evidence="4 6" id="KW-0805">Transcription regulation</keyword>
<feature type="region of interest" description="Disordered" evidence="7">
    <location>
        <begin position="48"/>
        <end position="74"/>
    </location>
</feature>
<evidence type="ECO:0000256" key="2">
    <source>
        <dbReference type="ARBA" id="ARBA00022814"/>
    </source>
</evidence>
<comment type="function">
    <text evidence="6">Involved in transcription antitermination. Required for transcription of ribosomal RNA (rRNA) genes. Binds specifically to the boxA antiterminator sequence of the ribosomal RNA (rrn) operons.</text>
</comment>
<dbReference type="Gene3D" id="1.10.940.10">
    <property type="entry name" value="NusB-like"/>
    <property type="match status" value="1"/>
</dbReference>
<dbReference type="RefSeq" id="WP_200240393.1">
    <property type="nucleotide sequence ID" value="NZ_NRRY01000006.1"/>
</dbReference>
<evidence type="ECO:0000256" key="3">
    <source>
        <dbReference type="ARBA" id="ARBA00022884"/>
    </source>
</evidence>
<reference evidence="9 10" key="1">
    <citation type="journal article" date="2020" name="Microorganisms">
        <title>Osmotic Adaptation and Compatible Solute Biosynthesis of Phototrophic Bacteria as Revealed from Genome Analyses.</title>
        <authorList>
            <person name="Imhoff J.F."/>
            <person name="Rahn T."/>
            <person name="Kunzel S."/>
            <person name="Keller A."/>
            <person name="Neulinger S.C."/>
        </authorList>
    </citation>
    <scope>NUCLEOTIDE SEQUENCE [LARGE SCALE GENOMIC DNA]</scope>
    <source>
        <strain evidence="9 10">DSM 25653</strain>
    </source>
</reference>
<dbReference type="GO" id="GO:0031564">
    <property type="term" value="P:transcription antitermination"/>
    <property type="evidence" value="ECO:0007669"/>
    <property type="project" value="UniProtKB-KW"/>
</dbReference>
<dbReference type="NCBIfam" id="TIGR01951">
    <property type="entry name" value="nusB"/>
    <property type="match status" value="1"/>
</dbReference>
<gene>
    <name evidence="6" type="primary">nusB</name>
    <name evidence="9" type="ORF">CKO42_05775</name>
</gene>
<dbReference type="Pfam" id="PF01029">
    <property type="entry name" value="NusB"/>
    <property type="match status" value="1"/>
</dbReference>
<evidence type="ECO:0000256" key="4">
    <source>
        <dbReference type="ARBA" id="ARBA00023015"/>
    </source>
</evidence>
<dbReference type="InterPro" id="IPR006027">
    <property type="entry name" value="NusB_RsmB_TIM44"/>
</dbReference>
<proteinExistence type="inferred from homology"/>
<protein>
    <recommendedName>
        <fullName evidence="6">Transcription antitermination protein NusB</fullName>
    </recommendedName>
    <alternativeName>
        <fullName evidence="6">Antitermination factor NusB</fullName>
    </alternativeName>
</protein>
<dbReference type="GO" id="GO:0003723">
    <property type="term" value="F:RNA binding"/>
    <property type="evidence" value="ECO:0007669"/>
    <property type="project" value="UniProtKB-UniRule"/>
</dbReference>
<dbReference type="HAMAP" id="MF_00073">
    <property type="entry name" value="NusB"/>
    <property type="match status" value="1"/>
</dbReference>